<dbReference type="GO" id="GO:0140662">
    <property type="term" value="F:ATP-dependent protein folding chaperone"/>
    <property type="evidence" value="ECO:0007669"/>
    <property type="project" value="InterPro"/>
</dbReference>
<dbReference type="PANTHER" id="PTHR14667:SF2">
    <property type="entry name" value="BARDET-BIEDL SYNDROME 10 PROTEIN"/>
    <property type="match status" value="1"/>
</dbReference>
<keyword evidence="4 5" id="KW-0143">Chaperone</keyword>
<proteinExistence type="inferred from homology"/>
<evidence type="ECO:0000256" key="3">
    <source>
        <dbReference type="ARBA" id="ARBA00022840"/>
    </source>
</evidence>
<dbReference type="Gene3D" id="3.50.7.10">
    <property type="entry name" value="GroEL"/>
    <property type="match status" value="1"/>
</dbReference>
<sequence length="589" mass="66371">MTGIMMSQPLYISDIKVICGSMTSLIKKSFGPKGAKLMLTSSSGQAIVTKDGMSILSSVHYSHPVSKCILDSLGSFCEAYGDGCKAFIIYLYSLFEAIEHEHTFQDYWSLSNSLLEFLKHDFVNITEQLTGIVSSQNKLNIMEEEWLDQHSVFYLLKTYFCNSFSRNDVYNLSKLLANYVAKIGARRCSLSAVLQWFDNFVFFSKESYTSSQYEDGIFLKGAFPLKYPYNKTSNAILMQCPFEIDSKCYTREDTVMQLTEKIITYPAQVAALFLSMLKKHHVTLVLTIHKVSDYILQMASSMSINVVPCLEDTDLEFIMCATGKVGVSAMWDELEASCLVAVTSYQSVDISGQQYVKIVLDRPPLDFPRSTLFLCAPTDSLCKELKYNVKKGLKLISHCLPEICECNLRLNKVCLFHGDLKSCNNEEQQLTDTNQRVIKSCMNVEQHLEDIKLPLSFKLVAGGGYFDYLLIDCLTKYMNKNVQLSPKRLMWCRLVVKMLLALPQNLYENLSVCKPSLQKSNYLRTYSSVKEALDHNKIVGFCSSDSVSNPLKHGVWECLDQKLATVSQVLHLAGVLLGADAVIAAKTNH</sequence>
<evidence type="ECO:0000256" key="4">
    <source>
        <dbReference type="ARBA" id="ARBA00023186"/>
    </source>
</evidence>
<dbReference type="OrthoDB" id="9393833at2759"/>
<keyword evidence="3 5" id="KW-0067">ATP-binding</keyword>
<accession>A0A9W3ATP6</accession>
<organism evidence="6 7">
    <name type="scientific">Biomphalaria glabrata</name>
    <name type="common">Bloodfluke planorb</name>
    <name type="synonym">Freshwater snail</name>
    <dbReference type="NCBI Taxonomy" id="6526"/>
    <lineage>
        <taxon>Eukaryota</taxon>
        <taxon>Metazoa</taxon>
        <taxon>Spiralia</taxon>
        <taxon>Lophotrochozoa</taxon>
        <taxon>Mollusca</taxon>
        <taxon>Gastropoda</taxon>
        <taxon>Heterobranchia</taxon>
        <taxon>Euthyneura</taxon>
        <taxon>Panpulmonata</taxon>
        <taxon>Hygrophila</taxon>
        <taxon>Lymnaeoidea</taxon>
        <taxon>Planorbidae</taxon>
        <taxon>Biomphalaria</taxon>
    </lineage>
</organism>
<keyword evidence="6" id="KW-1185">Reference proteome</keyword>
<dbReference type="GO" id="GO:0051131">
    <property type="term" value="P:chaperone-mediated protein complex assembly"/>
    <property type="evidence" value="ECO:0007669"/>
    <property type="project" value="InterPro"/>
</dbReference>
<dbReference type="SUPFAM" id="SSF52029">
    <property type="entry name" value="GroEL apical domain-like"/>
    <property type="match status" value="1"/>
</dbReference>
<keyword evidence="2 5" id="KW-0547">Nucleotide-binding</keyword>
<dbReference type="InterPro" id="IPR042619">
    <property type="entry name" value="BBS10"/>
</dbReference>
<dbReference type="InterPro" id="IPR027410">
    <property type="entry name" value="TCP-1-like_intermed_sf"/>
</dbReference>
<dbReference type="Pfam" id="PF00118">
    <property type="entry name" value="Cpn60_TCP1"/>
    <property type="match status" value="1"/>
</dbReference>
<dbReference type="Gene3D" id="1.10.560.10">
    <property type="entry name" value="GroEL-like equatorial domain"/>
    <property type="match status" value="2"/>
</dbReference>
<evidence type="ECO:0000256" key="1">
    <source>
        <dbReference type="ARBA" id="ARBA00008020"/>
    </source>
</evidence>
<gene>
    <name evidence="7" type="primary">LOC129921600</name>
</gene>
<evidence type="ECO:0000313" key="7">
    <source>
        <dbReference type="RefSeq" id="XP_055890667.1"/>
    </source>
</evidence>
<dbReference type="SUPFAM" id="SSF48592">
    <property type="entry name" value="GroEL equatorial domain-like"/>
    <property type="match status" value="1"/>
</dbReference>
<dbReference type="GO" id="GO:0005524">
    <property type="term" value="F:ATP binding"/>
    <property type="evidence" value="ECO:0007669"/>
    <property type="project" value="UniProtKB-KW"/>
</dbReference>
<dbReference type="InterPro" id="IPR002423">
    <property type="entry name" value="Cpn60/GroEL/TCP-1"/>
</dbReference>
<dbReference type="RefSeq" id="XP_055890667.1">
    <property type="nucleotide sequence ID" value="XM_056034692.1"/>
</dbReference>
<dbReference type="Proteomes" id="UP001165740">
    <property type="component" value="Chromosome 7"/>
</dbReference>
<dbReference type="AlphaFoldDB" id="A0A9W3ATP6"/>
<dbReference type="OMA" id="HAPSHTD"/>
<dbReference type="Gene3D" id="3.30.260.10">
    <property type="entry name" value="TCP-1-like chaperonin intermediate domain"/>
    <property type="match status" value="1"/>
</dbReference>
<evidence type="ECO:0000313" key="6">
    <source>
        <dbReference type="Proteomes" id="UP001165740"/>
    </source>
</evidence>
<dbReference type="InterPro" id="IPR017998">
    <property type="entry name" value="Chaperone_TCP-1"/>
</dbReference>
<dbReference type="PANTHER" id="PTHR14667">
    <property type="entry name" value="BARDET-BIEDL SYNDROME 10 PROTEIN"/>
    <property type="match status" value="1"/>
</dbReference>
<comment type="similarity">
    <text evidence="1 5">Belongs to the TCP-1 chaperonin family.</text>
</comment>
<dbReference type="PRINTS" id="PR00304">
    <property type="entry name" value="TCOMPLEXTCP1"/>
</dbReference>
<evidence type="ECO:0000256" key="2">
    <source>
        <dbReference type="ARBA" id="ARBA00022741"/>
    </source>
</evidence>
<dbReference type="InterPro" id="IPR027413">
    <property type="entry name" value="GROEL-like_equatorial_sf"/>
</dbReference>
<dbReference type="InterPro" id="IPR027409">
    <property type="entry name" value="GroEL-like_apical_dom_sf"/>
</dbReference>
<name>A0A9W3ATP6_BIOGL</name>
<evidence type="ECO:0000256" key="5">
    <source>
        <dbReference type="RuleBase" id="RU004187"/>
    </source>
</evidence>
<dbReference type="GeneID" id="129921600"/>
<reference evidence="7" key="1">
    <citation type="submission" date="2025-08" db="UniProtKB">
        <authorList>
            <consortium name="RefSeq"/>
        </authorList>
    </citation>
    <scope>IDENTIFICATION</scope>
</reference>
<protein>
    <submittedName>
        <fullName evidence="7">Bardet-Biedl syndrome 10 protein homolog isoform X1</fullName>
    </submittedName>
</protein>